<evidence type="ECO:0000313" key="2">
    <source>
        <dbReference type="Proteomes" id="UP001226434"/>
    </source>
</evidence>
<dbReference type="RefSeq" id="WP_282332413.1">
    <property type="nucleotide sequence ID" value="NZ_JASBRG010000001.1"/>
</dbReference>
<name>A0ABT6R6X0_9BACT</name>
<accession>A0ABT6R6X0</accession>
<reference evidence="1 2" key="1">
    <citation type="submission" date="2023-05" db="EMBL/GenBank/DDBJ databases">
        <title>Genome sequence of Pinibacter sp. MAH-24.</title>
        <authorList>
            <person name="Huq M.A."/>
        </authorList>
    </citation>
    <scope>NUCLEOTIDE SEQUENCE [LARGE SCALE GENOMIC DNA]</scope>
    <source>
        <strain evidence="1 2">MAH-24</strain>
    </source>
</reference>
<organism evidence="1 2">
    <name type="scientific">Pinibacter soli</name>
    <dbReference type="NCBI Taxonomy" id="3044211"/>
    <lineage>
        <taxon>Bacteria</taxon>
        <taxon>Pseudomonadati</taxon>
        <taxon>Bacteroidota</taxon>
        <taxon>Chitinophagia</taxon>
        <taxon>Chitinophagales</taxon>
        <taxon>Chitinophagaceae</taxon>
        <taxon>Pinibacter</taxon>
    </lineage>
</organism>
<keyword evidence="2" id="KW-1185">Reference proteome</keyword>
<protein>
    <submittedName>
        <fullName evidence="1">Uncharacterized protein</fullName>
    </submittedName>
</protein>
<comment type="caution">
    <text evidence="1">The sequence shown here is derived from an EMBL/GenBank/DDBJ whole genome shotgun (WGS) entry which is preliminary data.</text>
</comment>
<dbReference type="Proteomes" id="UP001226434">
    <property type="component" value="Unassembled WGS sequence"/>
</dbReference>
<proteinExistence type="predicted"/>
<dbReference type="EMBL" id="JASBRG010000001">
    <property type="protein sequence ID" value="MDI3318295.1"/>
    <property type="molecule type" value="Genomic_DNA"/>
</dbReference>
<gene>
    <name evidence="1" type="ORF">QJ048_00855</name>
</gene>
<sequence length="69" mass="7865">MVKISDNKLIIEIETSSPCETLYDLQRSLLHLLLLKDSRQNTDGVAEWNIISLLDELQLSKAAFQKAFC</sequence>
<evidence type="ECO:0000313" key="1">
    <source>
        <dbReference type="EMBL" id="MDI3318295.1"/>
    </source>
</evidence>